<proteinExistence type="predicted"/>
<protein>
    <submittedName>
        <fullName evidence="2">Uncharacterized protein</fullName>
    </submittedName>
</protein>
<gene>
    <name evidence="2" type="ORF">FQ154_01845</name>
</gene>
<feature type="region of interest" description="Disordered" evidence="1">
    <location>
        <begin position="114"/>
        <end position="164"/>
    </location>
</feature>
<dbReference type="Proteomes" id="UP000323856">
    <property type="component" value="Unassembled WGS sequence"/>
</dbReference>
<evidence type="ECO:0000313" key="3">
    <source>
        <dbReference type="Proteomes" id="UP000323856"/>
    </source>
</evidence>
<dbReference type="AlphaFoldDB" id="A0A5B0EMQ4"/>
<evidence type="ECO:0000313" key="2">
    <source>
        <dbReference type="EMBL" id="KAA0979928.1"/>
    </source>
</evidence>
<dbReference type="OrthoDB" id="4951288at2"/>
<feature type="compositionally biased region" description="Basic and acidic residues" evidence="1">
    <location>
        <begin position="114"/>
        <end position="124"/>
    </location>
</feature>
<reference evidence="2 3" key="1">
    <citation type="submission" date="2019-07" db="EMBL/GenBank/DDBJ databases">
        <title>Analysis of the biochemical properties, biological activity and biotechnological potential of siderophores and biosurfactants produced by Antarctic psychrotolerant bacteria.</title>
        <authorList>
            <person name="Styczynski M."/>
            <person name="Krucon T."/>
            <person name="Decewicz P."/>
            <person name="Dziewit L."/>
        </authorList>
    </citation>
    <scope>NUCLEOTIDE SEQUENCE [LARGE SCALE GENOMIC DNA]</scope>
    <source>
        <strain evidence="2 3">ANT_H27</strain>
    </source>
</reference>
<sequence>MNNSNTSPDFQTLVLNLKGDRSYETLSKLAGGQPKAKALQAIVQKGFTRLPSPETIEGLSRALNVRKRDLVLAAARTLGIDVGDDDQSDLILVGAKRLPQESQDLLVAMSREMQAWKDGQRDTADAPPSGDLPENVHQFPAPSWTQAAADKGEAGIDHDQLPDD</sequence>
<dbReference type="EMBL" id="VOBL01000001">
    <property type="protein sequence ID" value="KAA0979928.1"/>
    <property type="molecule type" value="Genomic_DNA"/>
</dbReference>
<name>A0A5B0EMQ4_9MICC</name>
<dbReference type="RefSeq" id="WP_149618474.1">
    <property type="nucleotide sequence ID" value="NZ_VOBL01000001.1"/>
</dbReference>
<accession>A0A5B0EMQ4</accession>
<feature type="compositionally biased region" description="Basic and acidic residues" evidence="1">
    <location>
        <begin position="150"/>
        <end position="164"/>
    </location>
</feature>
<comment type="caution">
    <text evidence="2">The sequence shown here is derived from an EMBL/GenBank/DDBJ whole genome shotgun (WGS) entry which is preliminary data.</text>
</comment>
<organism evidence="2 3">
    <name type="scientific">Paeniglutamicibacter gangotriensis</name>
    <dbReference type="NCBI Taxonomy" id="254787"/>
    <lineage>
        <taxon>Bacteria</taxon>
        <taxon>Bacillati</taxon>
        <taxon>Actinomycetota</taxon>
        <taxon>Actinomycetes</taxon>
        <taxon>Micrococcales</taxon>
        <taxon>Micrococcaceae</taxon>
        <taxon>Paeniglutamicibacter</taxon>
    </lineage>
</organism>
<evidence type="ECO:0000256" key="1">
    <source>
        <dbReference type="SAM" id="MobiDB-lite"/>
    </source>
</evidence>